<dbReference type="PANTHER" id="PTHR44757:SF2">
    <property type="entry name" value="BIOFILM ARCHITECTURE MAINTENANCE PROTEIN MBAA"/>
    <property type="match status" value="1"/>
</dbReference>
<dbReference type="EMBL" id="CP001055">
    <property type="protein sequence ID" value="ACC98367.1"/>
    <property type="molecule type" value="Genomic_DNA"/>
</dbReference>
<dbReference type="STRING" id="445932.Emin_0812"/>
<name>B2KCX1_ELUMP</name>
<gene>
    <name evidence="3" type="ordered locus">Emin_0812</name>
</gene>
<feature type="domain" description="PAC" evidence="2">
    <location>
        <begin position="464"/>
        <end position="516"/>
    </location>
</feature>
<dbReference type="InterPro" id="IPR000014">
    <property type="entry name" value="PAS"/>
</dbReference>
<evidence type="ECO:0000313" key="4">
    <source>
        <dbReference type="Proteomes" id="UP000001029"/>
    </source>
</evidence>
<accession>B2KCX1</accession>
<dbReference type="NCBIfam" id="TIGR00229">
    <property type="entry name" value="sensory_box"/>
    <property type="match status" value="3"/>
</dbReference>
<proteinExistence type="predicted"/>
<dbReference type="InterPro" id="IPR000700">
    <property type="entry name" value="PAS-assoc_C"/>
</dbReference>
<dbReference type="Pfam" id="PF00989">
    <property type="entry name" value="PAS"/>
    <property type="match status" value="3"/>
</dbReference>
<feature type="domain" description="PAS" evidence="1">
    <location>
        <begin position="517"/>
        <end position="581"/>
    </location>
</feature>
<dbReference type="Pfam" id="PF08448">
    <property type="entry name" value="PAS_4"/>
    <property type="match status" value="1"/>
</dbReference>
<feature type="domain" description="PAS" evidence="1">
    <location>
        <begin position="20"/>
        <end position="62"/>
    </location>
</feature>
<dbReference type="InterPro" id="IPR013767">
    <property type="entry name" value="PAS_fold"/>
</dbReference>
<dbReference type="PANTHER" id="PTHR44757">
    <property type="entry name" value="DIGUANYLATE CYCLASE DGCP"/>
    <property type="match status" value="1"/>
</dbReference>
<dbReference type="HOGENOM" id="CLU_246713_0_0_0"/>
<dbReference type="CDD" id="cd00130">
    <property type="entry name" value="PAS"/>
    <property type="match status" value="5"/>
</dbReference>
<evidence type="ECO:0000259" key="1">
    <source>
        <dbReference type="PROSITE" id="PS50112"/>
    </source>
</evidence>
<dbReference type="InterPro" id="IPR013656">
    <property type="entry name" value="PAS_4"/>
</dbReference>
<feature type="domain" description="PAS" evidence="1">
    <location>
        <begin position="395"/>
        <end position="431"/>
    </location>
</feature>
<feature type="domain" description="PAS" evidence="1">
    <location>
        <begin position="124"/>
        <end position="203"/>
    </location>
</feature>
<dbReference type="RefSeq" id="WP_012414982.1">
    <property type="nucleotide sequence ID" value="NC_010644.1"/>
</dbReference>
<dbReference type="Pfam" id="PF13426">
    <property type="entry name" value="PAS_9"/>
    <property type="match status" value="4"/>
</dbReference>
<dbReference type="InterPro" id="IPR035965">
    <property type="entry name" value="PAS-like_dom_sf"/>
</dbReference>
<keyword evidence="4" id="KW-1185">Reference proteome</keyword>
<feature type="domain" description="PAC" evidence="2">
    <location>
        <begin position="341"/>
        <end position="394"/>
    </location>
</feature>
<dbReference type="KEGG" id="emi:Emin_0812"/>
<dbReference type="SUPFAM" id="SSF55785">
    <property type="entry name" value="PYP-like sensor domain (PAS domain)"/>
    <property type="match status" value="9"/>
</dbReference>
<dbReference type="Gene3D" id="3.30.450.40">
    <property type="match status" value="1"/>
</dbReference>
<feature type="domain" description="PAS" evidence="1">
    <location>
        <begin position="770"/>
        <end position="811"/>
    </location>
</feature>
<dbReference type="SMART" id="SM00091">
    <property type="entry name" value="PAS"/>
    <property type="match status" value="9"/>
</dbReference>
<protein>
    <submittedName>
        <fullName evidence="3">Putative PAS/PAC sensor protein</fullName>
    </submittedName>
</protein>
<organism evidence="3 4">
    <name type="scientific">Elusimicrobium minutum (strain Pei191)</name>
    <dbReference type="NCBI Taxonomy" id="445932"/>
    <lineage>
        <taxon>Bacteria</taxon>
        <taxon>Pseudomonadati</taxon>
        <taxon>Elusimicrobiota</taxon>
        <taxon>Elusimicrobia</taxon>
        <taxon>Elusimicrobiales</taxon>
        <taxon>Elusimicrobiaceae</taxon>
        <taxon>Elusimicrobium</taxon>
    </lineage>
</organism>
<dbReference type="InterPro" id="IPR029016">
    <property type="entry name" value="GAF-like_dom_sf"/>
</dbReference>
<dbReference type="InterPro" id="IPR052155">
    <property type="entry name" value="Biofilm_reg_signaling"/>
</dbReference>
<dbReference type="Proteomes" id="UP000001029">
    <property type="component" value="Chromosome"/>
</dbReference>
<evidence type="ECO:0000259" key="2">
    <source>
        <dbReference type="PROSITE" id="PS50113"/>
    </source>
</evidence>
<sequence>MAKGLFSFFSHEMLPETKAVFDNAKSLFENFYAPTLIIDDRGSILYANQKALDLLSYTAEEIDNTQITKLSIKKETITQQPVFYQKITAKDGKKIYSKIAVTIFEKEKLCILNIEELSPGSQITKDNIFQMTDSSPYAMIIRDKDGIVLFWNKKAEELTDVPAKDIIGQNLGVFVKDKKALKEIEKRDKEVISSKKQQYIQNLHIEFGDKKRIYNIFKNYMESSYGDVFLFDIFEDITVSVAENVKNQQVLAFLQALIDNVPLSLYARDKHGRYLLRNKKSVEMFHGGDTADFSENIAMLYDEEVAEDAWKNANNPKHESEERVKGYLSRENTVLKTGKILDIPVEEYKQPDGSTALIHLTKVPVRDKDGKMISVLSVAQDITADVKKERDILETKKLLEAVFMHSPIPMYVRDIDGKIILSNKTSEELLGRDTVRAEYVKDDAMDHYYISREQEMLKAGKIVDMPEETFITKTGDEFILHLIKAPIFDETGKPFWMLTIAEDITAKRKSEKEIITLNEFLQTVVDNLPVSLIAKKYNGEYILWNKKSEELFGYKASEVVGKDFYQTGVSQDLKDYIKEQDARVFGSGREMDIPQELISTVKEGVKIMHTVKTPIFKKDGTPDYLISVSEDITVKSKMEKQLRESREKYSLLVENSGEGVIIVERDKIIFANTTFAKLMGYDSVEELADVNINNLVSPQHIKEFEEVYNSVSSNVDVISPHDITLLKKDEDEVQLEVKAVTSKYMGKKIILMFFKDVTIVNRAIHDLRRDRELFRNSFENYPSELAIVSHNGYVSQLNSAARRMFGVRLEDRNVYRQFYIKPFLNLAARKKMKRLETAETEFIFDPSKFDGNLIKLSNGNKKNLSLKLVPINKKEIKKNTLSSEYLVVINEIIPIKADLDIQDVMLLNIPAVKCKTDGKIEAVNSAFFTLGLAKELCQKGALINNMFIKSDRRVVYRDMEELFKQGYIYSRFYHLQTPVPMEVEFNAAVTEDRGFIVTLKNNTAHKQMLELLAERQETTDAVLSVTNGAVIISKMRGSFPGKIVRANKEAQELFGYNLAEFFEMYLDNLMVSRNNSKTDFAKHIIEQHIEKIGKEGKAIFTANVYNKENKEFLAEIMLSLFNINSELMLLAVIRDVNSIVKLAGGAKLQNNNEMESIKKLLPGVMLKVDAEGIVEEGYAGGNSRGGIYNIARYQYKSPYSYLPKDVADHIIYSIKEAVSVNTPLTFSFSIKESDGIKSYEAAVSPIASEQKAFLLVREITNKTEFERRIQELYSVTSTHPERFTNKVDEILNLGKEIFKADAGFIMRYSGKNDGSFTIVYASENDININNGMVFPEEKCFSNIKMGDTIVSDEVNLTDCSSNSFCKNKEIKVLIAGPLYLSGEVTGALCFVSQKKKIKIKEGDSDFIGLMSRLLSFGIELREADKIVLESKSRLEKTLKYLSLPAAVIDKNGKVEFVNGKFQMVYNPKTEENLIGKDFFEEFTVSPPSARKKFYSINEVDEAFSWEQSFVTGTGKRIECVWKVNGIKDKNGKLSAYSLIADFK</sequence>
<dbReference type="PROSITE" id="PS50113">
    <property type="entry name" value="PAC"/>
    <property type="match status" value="3"/>
</dbReference>
<feature type="domain" description="PAS" evidence="1">
    <location>
        <begin position="645"/>
        <end position="715"/>
    </location>
</feature>
<dbReference type="GO" id="GO:0006355">
    <property type="term" value="P:regulation of DNA-templated transcription"/>
    <property type="evidence" value="ECO:0007669"/>
    <property type="project" value="InterPro"/>
</dbReference>
<feature type="domain" description="PAC" evidence="2">
    <location>
        <begin position="591"/>
        <end position="644"/>
    </location>
</feature>
<dbReference type="PROSITE" id="PS50112">
    <property type="entry name" value="PAS"/>
    <property type="match status" value="6"/>
</dbReference>
<dbReference type="SUPFAM" id="SSF55781">
    <property type="entry name" value="GAF domain-like"/>
    <property type="match status" value="1"/>
</dbReference>
<dbReference type="OrthoDB" id="1109395at2"/>
<reference evidence="3 4" key="1">
    <citation type="journal article" date="2009" name="Appl. Environ. Microbiol.">
        <title>Genomic analysis of 'Elusimicrobium minutum,' the first cultivated representative of the phylum 'Elusimicrobia' (formerly termite group 1).</title>
        <authorList>
            <person name="Herlemann D.P.R."/>
            <person name="Geissinger O."/>
            <person name="Ikeda-Ohtsubo W."/>
            <person name="Kunin V."/>
            <person name="Sun H."/>
            <person name="Lapidus A."/>
            <person name="Hugenholtz P."/>
            <person name="Brune A."/>
        </authorList>
    </citation>
    <scope>NUCLEOTIDE SEQUENCE [LARGE SCALE GENOMIC DNA]</scope>
    <source>
        <strain evidence="3 4">Pei191</strain>
    </source>
</reference>
<evidence type="ECO:0000313" key="3">
    <source>
        <dbReference type="EMBL" id="ACC98367.1"/>
    </source>
</evidence>
<dbReference type="Gene3D" id="3.30.450.20">
    <property type="entry name" value="PAS domain"/>
    <property type="match status" value="8"/>
</dbReference>